<reference evidence="1 2" key="1">
    <citation type="journal article" date="2019" name="Appl. Microbiol. Biotechnol.">
        <title>Genome sequence of Isaria javanica and comparative genome analysis insights into family S53 peptidase evolution in fungal entomopathogens.</title>
        <authorList>
            <person name="Lin R."/>
            <person name="Zhang X."/>
            <person name="Xin B."/>
            <person name="Zou M."/>
            <person name="Gao Y."/>
            <person name="Qin F."/>
            <person name="Hu Q."/>
            <person name="Xie B."/>
            <person name="Cheng X."/>
        </authorList>
    </citation>
    <scope>NUCLEOTIDE SEQUENCE [LARGE SCALE GENOMIC DNA]</scope>
    <source>
        <strain evidence="1 2">IJ1G</strain>
    </source>
</reference>
<dbReference type="AlphaFoldDB" id="A0A545UNK8"/>
<dbReference type="Proteomes" id="UP000315783">
    <property type="component" value="Unassembled WGS sequence"/>
</dbReference>
<comment type="caution">
    <text evidence="1">The sequence shown here is derived from an EMBL/GenBank/DDBJ whole genome shotgun (WGS) entry which is preliminary data.</text>
</comment>
<keyword evidence="2" id="KW-1185">Reference proteome</keyword>
<gene>
    <name evidence="1" type="ORF">IF1G_10287</name>
</gene>
<protein>
    <submittedName>
        <fullName evidence="1">Uncharacterized protein</fullName>
    </submittedName>
</protein>
<organism evidence="1 2">
    <name type="scientific">Cordyceps javanica</name>
    <dbReference type="NCBI Taxonomy" id="43265"/>
    <lineage>
        <taxon>Eukaryota</taxon>
        <taxon>Fungi</taxon>
        <taxon>Dikarya</taxon>
        <taxon>Ascomycota</taxon>
        <taxon>Pezizomycotina</taxon>
        <taxon>Sordariomycetes</taxon>
        <taxon>Hypocreomycetidae</taxon>
        <taxon>Hypocreales</taxon>
        <taxon>Cordycipitaceae</taxon>
        <taxon>Cordyceps</taxon>
    </lineage>
</organism>
<evidence type="ECO:0000313" key="1">
    <source>
        <dbReference type="EMBL" id="TQV91052.1"/>
    </source>
</evidence>
<evidence type="ECO:0000313" key="2">
    <source>
        <dbReference type="Proteomes" id="UP000315783"/>
    </source>
</evidence>
<proteinExistence type="predicted"/>
<sequence>MFSAPADSADSRREKASALLVKHALVSRVNSDDVGDALTTTVLPASLTLHHKAPTLELARPIPTSREICRCMSFVHGDRCSPPVVHWRSLSNGLSSDFTAVIAHRSPHFKIPATNLQQQRIRECRQ</sequence>
<accession>A0A545UNK8</accession>
<dbReference type="EMBL" id="SPUK01000021">
    <property type="protein sequence ID" value="TQV91052.1"/>
    <property type="molecule type" value="Genomic_DNA"/>
</dbReference>
<name>A0A545UNK8_9HYPO</name>